<protein>
    <submittedName>
        <fullName evidence="1">Uncharacterized protein</fullName>
    </submittedName>
</protein>
<reference evidence="1" key="1">
    <citation type="submission" date="2023-08" db="EMBL/GenBank/DDBJ databases">
        <title>A de novo genome assembly of Solanum verrucosum Schlechtendal, a Mexican diploid species geographically isolated from the other diploid A-genome species in potato relatives.</title>
        <authorList>
            <person name="Hosaka K."/>
        </authorList>
    </citation>
    <scope>NUCLEOTIDE SEQUENCE</scope>
    <source>
        <tissue evidence="1">Young leaves</tissue>
    </source>
</reference>
<sequence length="65" mass="8234">MKLKVFKYGMKISTPIQRRRRRCKRNEFFKRKSYEDERDEKEEKNLSIFWKITLVFDDLCQFYIC</sequence>
<dbReference type="AlphaFoldDB" id="A0AAF0UG10"/>
<dbReference type="Proteomes" id="UP001234989">
    <property type="component" value="Chromosome 9"/>
</dbReference>
<gene>
    <name evidence="1" type="ORF">MTR67_038935</name>
</gene>
<organism evidence="1 2">
    <name type="scientific">Solanum verrucosum</name>
    <dbReference type="NCBI Taxonomy" id="315347"/>
    <lineage>
        <taxon>Eukaryota</taxon>
        <taxon>Viridiplantae</taxon>
        <taxon>Streptophyta</taxon>
        <taxon>Embryophyta</taxon>
        <taxon>Tracheophyta</taxon>
        <taxon>Spermatophyta</taxon>
        <taxon>Magnoliopsida</taxon>
        <taxon>eudicotyledons</taxon>
        <taxon>Gunneridae</taxon>
        <taxon>Pentapetalae</taxon>
        <taxon>asterids</taxon>
        <taxon>lamiids</taxon>
        <taxon>Solanales</taxon>
        <taxon>Solanaceae</taxon>
        <taxon>Solanoideae</taxon>
        <taxon>Solaneae</taxon>
        <taxon>Solanum</taxon>
    </lineage>
</organism>
<evidence type="ECO:0000313" key="1">
    <source>
        <dbReference type="EMBL" id="WMV45550.1"/>
    </source>
</evidence>
<evidence type="ECO:0000313" key="2">
    <source>
        <dbReference type="Proteomes" id="UP001234989"/>
    </source>
</evidence>
<accession>A0AAF0UG10</accession>
<keyword evidence="2" id="KW-1185">Reference proteome</keyword>
<proteinExistence type="predicted"/>
<name>A0AAF0UG10_SOLVR</name>
<dbReference type="EMBL" id="CP133620">
    <property type="protein sequence ID" value="WMV45550.1"/>
    <property type="molecule type" value="Genomic_DNA"/>
</dbReference>